<organism evidence="2 3">
    <name type="scientific">Sphingobium xenophagum</name>
    <dbReference type="NCBI Taxonomy" id="121428"/>
    <lineage>
        <taxon>Bacteria</taxon>
        <taxon>Pseudomonadati</taxon>
        <taxon>Pseudomonadota</taxon>
        <taxon>Alphaproteobacteria</taxon>
        <taxon>Sphingomonadales</taxon>
        <taxon>Sphingomonadaceae</taxon>
        <taxon>Sphingobium</taxon>
    </lineage>
</organism>
<reference evidence="2 3" key="1">
    <citation type="submission" date="2017-08" db="EMBL/GenBank/DDBJ databases">
        <title>Whole Genome Sequence of Sphingobium hydrophobicum C1: Insights into Adaption to the Electronic-waste Contaminated Sediment.</title>
        <authorList>
            <person name="Song D."/>
            <person name="Chen X."/>
            <person name="Xu M."/>
        </authorList>
    </citation>
    <scope>NUCLEOTIDE SEQUENCE [LARGE SCALE GENOMIC DNA]</scope>
    <source>
        <strain evidence="2 3">C1</strain>
    </source>
</reference>
<dbReference type="KEGG" id="shyd:CJD35_10810"/>
<feature type="chain" id="PRO_5012060665" evidence="1">
    <location>
        <begin position="25"/>
        <end position="110"/>
    </location>
</feature>
<feature type="signal peptide" evidence="1">
    <location>
        <begin position="1"/>
        <end position="24"/>
    </location>
</feature>
<dbReference type="AlphaFoldDB" id="A0A249MU46"/>
<proteinExistence type="predicted"/>
<dbReference type="InterPro" id="IPR030972">
    <property type="entry name" value="UrcA_uranyl"/>
</dbReference>
<dbReference type="RefSeq" id="WP_017182018.1">
    <property type="nucleotide sequence ID" value="NZ_CP022745.1"/>
</dbReference>
<sequence>MFRSTLFAALGSFALIATAGSASAGEFISNGRTSEVRHGDLNLSKASDQRELRQRISRAANRVCKSTDHATKQACKTQAIAHVEAPVNAAIARAETSERYADAGAKGMQN</sequence>
<evidence type="ECO:0000313" key="2">
    <source>
        <dbReference type="EMBL" id="ASY44883.1"/>
    </source>
</evidence>
<name>A0A249MU46_SPHXE</name>
<dbReference type="Proteomes" id="UP000217141">
    <property type="component" value="Chromosome I"/>
</dbReference>
<protein>
    <submittedName>
        <fullName evidence="2">UrcA family protein</fullName>
    </submittedName>
</protein>
<accession>A0A249MU46</accession>
<keyword evidence="1" id="KW-0732">Signal</keyword>
<gene>
    <name evidence="2" type="ORF">CJD35_10810</name>
</gene>
<dbReference type="NCBIfam" id="TIGR04433">
    <property type="entry name" value="UrcA_uranyl"/>
    <property type="match status" value="1"/>
</dbReference>
<dbReference type="EMBL" id="CP022745">
    <property type="protein sequence ID" value="ASY44883.1"/>
    <property type="molecule type" value="Genomic_DNA"/>
</dbReference>
<evidence type="ECO:0000256" key="1">
    <source>
        <dbReference type="SAM" id="SignalP"/>
    </source>
</evidence>
<evidence type="ECO:0000313" key="3">
    <source>
        <dbReference type="Proteomes" id="UP000217141"/>
    </source>
</evidence>